<organism evidence="7 8">
    <name type="scientific">Lepeophtheirus salmonis</name>
    <name type="common">Salmon louse</name>
    <name type="synonym">Caligus salmonis</name>
    <dbReference type="NCBI Taxonomy" id="72036"/>
    <lineage>
        <taxon>Eukaryota</taxon>
        <taxon>Metazoa</taxon>
        <taxon>Ecdysozoa</taxon>
        <taxon>Arthropoda</taxon>
        <taxon>Crustacea</taxon>
        <taxon>Multicrustacea</taxon>
        <taxon>Hexanauplia</taxon>
        <taxon>Copepoda</taxon>
        <taxon>Siphonostomatoida</taxon>
        <taxon>Caligidae</taxon>
        <taxon>Lepeophtheirus</taxon>
    </lineage>
</organism>
<evidence type="ECO:0000256" key="4">
    <source>
        <dbReference type="ARBA" id="ARBA00022574"/>
    </source>
</evidence>
<sequence>MKKIRQKNIREREEKLLSLGIIPHVNQPKKNATLVKSTIKINSVPVRSSPRLKGLQANEASEVIEEIQEEEKEKKYIPKRDLTLKELLSYECDPEELSEKESSIRNTFESYASLKCKRTSRSFLNLSKLKIKEDGASKVCRARITSMAFHPSTDQILLFVGDVHGYTSIFNLRDPENVHSFKSNDWTINCMSIDNHNASKLVTTSYDGSMKLLDLRTQQIELLYGEDFSFASYHSQIDAFQYLLSFGRKGTIGVIDLRRGKGKDFASKINVFPSGHVAKTVSYKDNLFVVGNSKSDCLVYDIRKSTSPYAELKGHSGAVSSAFFNPNPNSREILMTVKRIKYFSTIYLIKIQLLIQAAVWHPIEPYIFVGSMEKKPRRLDIFDSYGDIVKNLAGQWLTSTASVVIPHPVLNLVAGGNSSGRVWFSKNLMINSSPCQLNKMELPMDPTLSTLSNSTLKQKELFLNPNNLEAQASSLALPPETGVPIPKRMNDELNNLDEIFNGSSENDRVPNLLNRFEASPLGPTSPWDKSIVKMEMEMNLDMGNQGMLYDESNQQPTLAQLNSPPLETDFNSELNWDSFFTNDEARNSESTSENLLSSSVPTQPHGNSPLSDIILPDFNPTSPGNIIAVSPSVISSGPPPRSASFSGQRPVIVGPAQNRPSPVRSPESRSNKTLIQMKSSLLSASNPLLSQQLSKSAPNQHSYLELCSVGGESSITDEVNDVLNGLSPTDLPDIASDDEDPDEDKNMENEEDSSNDDISDDDEDSPDKYQSTSKHDAKKKRDTFGNTMYRLRHSGKARRGDGNDLTSNPKKLASIGRELETTKQSVRVVKKRINWHQGLADLRKKAQHEANKLKCCGLRDEHQVLIGFINRSKEILKAKVDPNNLIPQSDLTAEMDQMVKKANKQK</sequence>
<evidence type="ECO:0000256" key="3">
    <source>
        <dbReference type="ARBA" id="ARBA00021234"/>
    </source>
</evidence>
<proteinExistence type="inferred from homology"/>
<protein>
    <recommendedName>
        <fullName evidence="3">WD repeat-containing protein 76</fullName>
    </recommendedName>
</protein>
<keyword evidence="5" id="KW-0677">Repeat</keyword>
<dbReference type="AlphaFoldDB" id="A0A7R8CNT9"/>
<dbReference type="SMART" id="SM00320">
    <property type="entry name" value="WD40"/>
    <property type="match status" value="2"/>
</dbReference>
<feature type="region of interest" description="Disordered" evidence="6">
    <location>
        <begin position="722"/>
        <end position="810"/>
    </location>
</feature>
<dbReference type="OrthoDB" id="9890280at2759"/>
<evidence type="ECO:0000256" key="5">
    <source>
        <dbReference type="ARBA" id="ARBA00022737"/>
    </source>
</evidence>
<reference evidence="7" key="1">
    <citation type="submission" date="2021-02" db="EMBL/GenBank/DDBJ databases">
        <authorList>
            <person name="Bekaert M."/>
        </authorList>
    </citation>
    <scope>NUCLEOTIDE SEQUENCE</scope>
    <source>
        <strain evidence="7">IoA-00</strain>
    </source>
</reference>
<evidence type="ECO:0000313" key="7">
    <source>
        <dbReference type="EMBL" id="CAF2844565.1"/>
    </source>
</evidence>
<dbReference type="GO" id="GO:0003677">
    <property type="term" value="F:DNA binding"/>
    <property type="evidence" value="ECO:0007669"/>
    <property type="project" value="TreeGrafter"/>
</dbReference>
<evidence type="ECO:0000256" key="2">
    <source>
        <dbReference type="ARBA" id="ARBA00005434"/>
    </source>
</evidence>
<dbReference type="Gene3D" id="2.130.10.10">
    <property type="entry name" value="YVTN repeat-like/Quinoprotein amine dehydrogenase"/>
    <property type="match status" value="1"/>
</dbReference>
<evidence type="ECO:0000256" key="6">
    <source>
        <dbReference type="SAM" id="MobiDB-lite"/>
    </source>
</evidence>
<evidence type="ECO:0000256" key="1">
    <source>
        <dbReference type="ARBA" id="ARBA00002530"/>
    </source>
</evidence>
<dbReference type="InterPro" id="IPR015943">
    <property type="entry name" value="WD40/YVTN_repeat-like_dom_sf"/>
</dbReference>
<feature type="compositionally biased region" description="Acidic residues" evidence="6">
    <location>
        <begin position="735"/>
        <end position="765"/>
    </location>
</feature>
<dbReference type="InterPro" id="IPR050853">
    <property type="entry name" value="WD_repeat_DNA-damage-binding"/>
</dbReference>
<evidence type="ECO:0000313" key="8">
    <source>
        <dbReference type="Proteomes" id="UP000675881"/>
    </source>
</evidence>
<feature type="region of interest" description="Disordered" evidence="6">
    <location>
        <begin position="585"/>
        <end position="617"/>
    </location>
</feature>
<dbReference type="GO" id="GO:2000001">
    <property type="term" value="P:regulation of DNA damage checkpoint"/>
    <property type="evidence" value="ECO:0007669"/>
    <property type="project" value="TreeGrafter"/>
</dbReference>
<keyword evidence="8" id="KW-1185">Reference proteome</keyword>
<dbReference type="SUPFAM" id="SSF50978">
    <property type="entry name" value="WD40 repeat-like"/>
    <property type="match status" value="1"/>
</dbReference>
<dbReference type="InterPro" id="IPR001680">
    <property type="entry name" value="WD40_rpt"/>
</dbReference>
<dbReference type="GO" id="GO:0005634">
    <property type="term" value="C:nucleus"/>
    <property type="evidence" value="ECO:0007669"/>
    <property type="project" value="TreeGrafter"/>
</dbReference>
<gene>
    <name evidence="7" type="ORF">LSAA_5129</name>
</gene>
<comment type="function">
    <text evidence="1">Specifically binds 5-hydroxymethylcytosine (5hmC), suggesting that it acts as a specific reader of 5hmC.</text>
</comment>
<dbReference type="PANTHER" id="PTHR14773:SF0">
    <property type="entry name" value="WD REPEAT-CONTAINING PROTEIN 76"/>
    <property type="match status" value="1"/>
</dbReference>
<feature type="region of interest" description="Disordered" evidence="6">
    <location>
        <begin position="629"/>
        <end position="671"/>
    </location>
</feature>
<accession>A0A7R8CNT9</accession>
<dbReference type="InterPro" id="IPR036322">
    <property type="entry name" value="WD40_repeat_dom_sf"/>
</dbReference>
<feature type="compositionally biased region" description="Polar residues" evidence="6">
    <location>
        <begin position="600"/>
        <end position="610"/>
    </location>
</feature>
<dbReference type="Proteomes" id="UP000675881">
    <property type="component" value="Chromosome 14"/>
</dbReference>
<keyword evidence="4" id="KW-0853">WD repeat</keyword>
<feature type="compositionally biased region" description="Low complexity" evidence="6">
    <location>
        <begin position="588"/>
        <end position="599"/>
    </location>
</feature>
<dbReference type="PANTHER" id="PTHR14773">
    <property type="entry name" value="WD REPEAT-CONTAINING PROTEIN 76"/>
    <property type="match status" value="1"/>
</dbReference>
<comment type="similarity">
    <text evidence="2">Belongs to the WD repeat DDB2/WDR76 family.</text>
</comment>
<dbReference type="EMBL" id="HG994593">
    <property type="protein sequence ID" value="CAF2844565.1"/>
    <property type="molecule type" value="Genomic_DNA"/>
</dbReference>
<name>A0A7R8CNT9_LEPSM</name>